<feature type="region of interest" description="Disordered" evidence="1">
    <location>
        <begin position="209"/>
        <end position="282"/>
    </location>
</feature>
<feature type="compositionally biased region" description="Basic and acidic residues" evidence="1">
    <location>
        <begin position="234"/>
        <end position="246"/>
    </location>
</feature>
<accession>A0AAE9PSJ1</accession>
<proteinExistence type="predicted"/>
<feature type="domain" description="Putative metallopeptidase" evidence="3">
    <location>
        <begin position="115"/>
        <end position="342"/>
    </location>
</feature>
<reference evidence="4 5" key="1">
    <citation type="submission" date="2022-10" db="EMBL/GenBank/DDBJ databases">
        <authorList>
            <person name="Cortes-Martin A."/>
            <person name="Buttimer C.T.H."/>
            <person name="Hill C."/>
        </authorList>
    </citation>
    <scope>NUCLEOTIDE SEQUENCE [LARGE SCALE GENOMIC DNA]</scope>
</reference>
<dbReference type="PANTHER" id="PTHR38730:SF1">
    <property type="entry name" value="SLL7028 PROTEIN"/>
    <property type="match status" value="1"/>
</dbReference>
<sequence length="512" mass="58385">MSKISQEEKDMIEMQVFEAERIIEAASLQLMRFKAFYGVMLSSMPVKKATEWCSTMATDGRNLYYHPEFVAGMTEERKKLVLDRLSKSEKDPKKLKEGIEFINVFYRRKTARELALILEHECDHVISDHASRGKGFNHELYNIAADHRINTTAVLIHQKGDELGKAWFPAGERTVFDKNAEFGFMAWSYCDFRFKDMYTEQIYEILNKEQDDKEKSKGKGSGSGSEEGDGEEGGQGRKGVDQHMDQNGDPEDSEGDGIEDALGIDRKAKPKQTAEERQYNDGVMRRAIENAVQAAGSGAPEDARRFVEAAGKPKINYLRLLRKTIERLFKDDVSYRRLSRRSHSLTRTLRGSGYLSGRQTIGLPSKNKQKTIRAGVFFDVSGSFNDDLLRPTMREIRGLCNLYDEFEVTMACWSTKVGNIETYTKKNVNEIANYKIKTTFGTDVSCVFEALDEMKDPMDQIIIYTDGYFADVSQKKDWAKKYGKNVLWIILGRGSSFTPPFGKAIDFDKYLK</sequence>
<keyword evidence="5" id="KW-1185">Reference proteome</keyword>
<evidence type="ECO:0000313" key="5">
    <source>
        <dbReference type="Proteomes" id="UP001236076"/>
    </source>
</evidence>
<evidence type="ECO:0008006" key="6">
    <source>
        <dbReference type="Google" id="ProtNLM"/>
    </source>
</evidence>
<feature type="domain" description="VWA-like" evidence="2">
    <location>
        <begin position="376"/>
        <end position="506"/>
    </location>
</feature>
<organism evidence="4 5">
    <name type="scientific">Escherichia phage A5-4</name>
    <dbReference type="NCBI Taxonomy" id="2996162"/>
    <lineage>
        <taxon>Viruses</taxon>
        <taxon>Duplodnaviria</taxon>
        <taxon>Heunggongvirae</taxon>
        <taxon>Uroviricota</taxon>
        <taxon>Caudoviricetes</taxon>
        <taxon>Vequintavirinae</taxon>
    </lineage>
</organism>
<evidence type="ECO:0000259" key="2">
    <source>
        <dbReference type="Pfam" id="PF09967"/>
    </source>
</evidence>
<dbReference type="EMBL" id="OP744025">
    <property type="protein sequence ID" value="UZZ64291.1"/>
    <property type="molecule type" value="Genomic_DNA"/>
</dbReference>
<dbReference type="Pfam" id="PF09967">
    <property type="entry name" value="DUF2201"/>
    <property type="match status" value="1"/>
</dbReference>
<dbReference type="PANTHER" id="PTHR38730">
    <property type="entry name" value="SLL7028 PROTEIN"/>
    <property type="match status" value="1"/>
</dbReference>
<evidence type="ECO:0000313" key="4">
    <source>
        <dbReference type="EMBL" id="UZZ64291.1"/>
    </source>
</evidence>
<dbReference type="InterPro" id="IPR025154">
    <property type="entry name" value="Put_metallopeptidase_dom"/>
</dbReference>
<evidence type="ECO:0000256" key="1">
    <source>
        <dbReference type="SAM" id="MobiDB-lite"/>
    </source>
</evidence>
<dbReference type="InterPro" id="IPR018698">
    <property type="entry name" value="VWA-like_dom"/>
</dbReference>
<feature type="compositionally biased region" description="Acidic residues" evidence="1">
    <location>
        <begin position="248"/>
        <end position="259"/>
    </location>
</feature>
<gene>
    <name evidence="4" type="ORF">A54_51</name>
</gene>
<name>A0AAE9PSJ1_9CAUD</name>
<feature type="compositionally biased region" description="Basic and acidic residues" evidence="1">
    <location>
        <begin position="263"/>
        <end position="282"/>
    </location>
</feature>
<protein>
    <recommendedName>
        <fullName evidence="6">VWA-like domain-containing protein</fullName>
    </recommendedName>
</protein>
<dbReference type="Proteomes" id="UP001236076">
    <property type="component" value="Segment"/>
</dbReference>
<evidence type="ECO:0000259" key="3">
    <source>
        <dbReference type="Pfam" id="PF13203"/>
    </source>
</evidence>
<dbReference type="Pfam" id="PF13203">
    <property type="entry name" value="DUF2201_N"/>
    <property type="match status" value="1"/>
</dbReference>